<reference evidence="3" key="1">
    <citation type="submission" date="2020-06" db="EMBL/GenBank/DDBJ databases">
        <authorList>
            <consortium name="Plant Systems Biology data submission"/>
        </authorList>
    </citation>
    <scope>NUCLEOTIDE SEQUENCE</scope>
    <source>
        <strain evidence="3">D6</strain>
    </source>
</reference>
<dbReference type="AlphaFoldDB" id="A0A9N8ECG2"/>
<comment type="caution">
    <text evidence="3">The sequence shown here is derived from an EMBL/GenBank/DDBJ whole genome shotgun (WGS) entry which is preliminary data.</text>
</comment>
<dbReference type="OrthoDB" id="9985428at2759"/>
<dbReference type="InterPro" id="IPR012664">
    <property type="entry name" value="CHP02452"/>
</dbReference>
<proteinExistence type="predicted"/>
<dbReference type="NCBIfam" id="TIGR02452">
    <property type="entry name" value="TIGR02452 family protein"/>
    <property type="match status" value="1"/>
</dbReference>
<dbReference type="Pfam" id="PF10021">
    <property type="entry name" value="PARG_cat_microb"/>
    <property type="match status" value="1"/>
</dbReference>
<feature type="region of interest" description="Disordered" evidence="1">
    <location>
        <begin position="1"/>
        <end position="22"/>
    </location>
</feature>
<dbReference type="Proteomes" id="UP001153069">
    <property type="component" value="Unassembled WGS sequence"/>
</dbReference>
<feature type="compositionally biased region" description="Polar residues" evidence="1">
    <location>
        <begin position="1"/>
        <end position="11"/>
    </location>
</feature>
<evidence type="ECO:0000259" key="2">
    <source>
        <dbReference type="Pfam" id="PF10021"/>
    </source>
</evidence>
<gene>
    <name evidence="3" type="ORF">SEMRO_798_G204010.1</name>
</gene>
<protein>
    <submittedName>
        <fullName evidence="3">Uncharacterized protein conserved in bacteria (DUF2263)</fullName>
    </submittedName>
</protein>
<evidence type="ECO:0000313" key="4">
    <source>
        <dbReference type="Proteomes" id="UP001153069"/>
    </source>
</evidence>
<dbReference type="PANTHER" id="PTHR35596">
    <property type="entry name" value="DUF2263 DOMAIN-CONTAINING PROTEIN"/>
    <property type="match status" value="1"/>
</dbReference>
<keyword evidence="4" id="KW-1185">Reference proteome</keyword>
<dbReference type="EMBL" id="CAICTM010000797">
    <property type="protein sequence ID" value="CAB9516659.1"/>
    <property type="molecule type" value="Genomic_DNA"/>
</dbReference>
<dbReference type="Gene3D" id="3.40.220.10">
    <property type="entry name" value="Leucine Aminopeptidase, subunit E, domain 1"/>
    <property type="match status" value="1"/>
</dbReference>
<dbReference type="InterPro" id="IPR043472">
    <property type="entry name" value="Macro_dom-like"/>
</dbReference>
<evidence type="ECO:0000313" key="3">
    <source>
        <dbReference type="EMBL" id="CAB9516659.1"/>
    </source>
</evidence>
<evidence type="ECO:0000256" key="1">
    <source>
        <dbReference type="SAM" id="MobiDB-lite"/>
    </source>
</evidence>
<organism evidence="3 4">
    <name type="scientific">Seminavis robusta</name>
    <dbReference type="NCBI Taxonomy" id="568900"/>
    <lineage>
        <taxon>Eukaryota</taxon>
        <taxon>Sar</taxon>
        <taxon>Stramenopiles</taxon>
        <taxon>Ochrophyta</taxon>
        <taxon>Bacillariophyta</taxon>
        <taxon>Bacillariophyceae</taxon>
        <taxon>Bacillariophycidae</taxon>
        <taxon>Naviculales</taxon>
        <taxon>Naviculaceae</taxon>
        <taxon>Seminavis</taxon>
    </lineage>
</organism>
<dbReference type="PANTHER" id="PTHR35596:SF1">
    <property type="entry name" value="MICROBIAL-TYPE PARG CATALYTIC DOMAIN-CONTAINING PROTEIN"/>
    <property type="match status" value="1"/>
</dbReference>
<name>A0A9N8ECG2_9STRA</name>
<feature type="domain" description="Microbial-type PARG catalytic" evidence="2">
    <location>
        <begin position="24"/>
        <end position="180"/>
    </location>
</feature>
<dbReference type="InterPro" id="IPR019261">
    <property type="entry name" value="PARG_cat_microbial"/>
</dbReference>
<sequence>MARTNKQQTKQPKPLQGQARNPVANETIKMLLKGQVSPNYKNDASSKRRLAAALQSAQLIPDTRMLPIPARYTATTSPQVILYRGGSWEAAEWVLERLQQPHHRQYYPTSDNTWGKPVVLDYASDSNPGGCWRGNQYGTQEEHLCRTSSLGLSLERLQLQLQRPYSIPTHGCVYVQDVAVLLCESTGHWRNRPLWCSVIAAALRNADNHKDFIQAKVRGVVAAASGHGALVGGAWGCGAFGNDTADVAEAWRVAALRAPSDMAFLVMALPNKEAFAVFRQVFPDSLVIDPQQPQGNTIKRRK</sequence>
<accession>A0A9N8ECG2</accession>